<keyword evidence="4" id="KW-1185">Reference proteome</keyword>
<proteinExistence type="predicted"/>
<accession>A0AAW3JW95</accession>
<organism evidence="3 4">
    <name type="scientific">Butyribacter intestini</name>
    <dbReference type="NCBI Taxonomy" id="1703332"/>
    <lineage>
        <taxon>Bacteria</taxon>
        <taxon>Bacillati</taxon>
        <taxon>Bacillota</taxon>
        <taxon>Clostridia</taxon>
        <taxon>Lachnospirales</taxon>
        <taxon>Lachnospiraceae</taxon>
        <taxon>Butyribacter</taxon>
    </lineage>
</organism>
<dbReference type="SUPFAM" id="SSF88713">
    <property type="entry name" value="Glycoside hydrolase/deacetylase"/>
    <property type="match status" value="1"/>
</dbReference>
<dbReference type="PROSITE" id="PS51677">
    <property type="entry name" value="NODB"/>
    <property type="match status" value="1"/>
</dbReference>
<dbReference type="GO" id="GO:0016810">
    <property type="term" value="F:hydrolase activity, acting on carbon-nitrogen (but not peptide) bonds"/>
    <property type="evidence" value="ECO:0007669"/>
    <property type="project" value="InterPro"/>
</dbReference>
<dbReference type="Gene3D" id="3.20.20.370">
    <property type="entry name" value="Glycoside hydrolase/deacetylase"/>
    <property type="match status" value="1"/>
</dbReference>
<evidence type="ECO:0000313" key="4">
    <source>
        <dbReference type="Proteomes" id="UP000050833"/>
    </source>
</evidence>
<evidence type="ECO:0000256" key="1">
    <source>
        <dbReference type="SAM" id="SignalP"/>
    </source>
</evidence>
<dbReference type="EMBL" id="LLKB01000001">
    <property type="protein sequence ID" value="KQC86556.1"/>
    <property type="molecule type" value="Genomic_DNA"/>
</dbReference>
<dbReference type="Pfam" id="PF01522">
    <property type="entry name" value="Polysacc_deac_1"/>
    <property type="match status" value="1"/>
</dbReference>
<comment type="caution">
    <text evidence="3">The sequence shown here is derived from an EMBL/GenBank/DDBJ whole genome shotgun (WGS) entry which is preliminary data.</text>
</comment>
<evidence type="ECO:0000259" key="2">
    <source>
        <dbReference type="PROSITE" id="PS51677"/>
    </source>
</evidence>
<dbReference type="AlphaFoldDB" id="A0AAW3JW95"/>
<feature type="signal peptide" evidence="1">
    <location>
        <begin position="1"/>
        <end position="26"/>
    </location>
</feature>
<dbReference type="GO" id="GO:0016020">
    <property type="term" value="C:membrane"/>
    <property type="evidence" value="ECO:0007669"/>
    <property type="project" value="TreeGrafter"/>
</dbReference>
<dbReference type="InterPro" id="IPR011330">
    <property type="entry name" value="Glyco_hydro/deAcase_b/a-brl"/>
</dbReference>
<sequence length="267" mass="30502">MKKIKKIICLILTCSLLCSGTQNTTAAKKHYLAKSVDWGLGLNKNHATPGGTLPYNGFSLKKYNTIFTGNTKKKYIYLTFDCGYENGHTKKILNILKEKNIKAIFFVTKPYIEGNAKLVKRMKKEGHLVGNHTSTHPRLGECNTDKIRSELKSVEKCMKKKTGYKLDKFVRPPEGNYSELALKTMQDMGYTTVLWSLAWYDYNPADQPTTDYVVGRFKSYYHKGMIPLLHAISKADTNALPKIIKYMKSKKYEFKTLDTIKIKNKVS</sequence>
<protein>
    <recommendedName>
        <fullName evidence="2">NodB homology domain-containing protein</fullName>
    </recommendedName>
</protein>
<keyword evidence="1" id="KW-0732">Signal</keyword>
<dbReference type="PANTHER" id="PTHR10587:SF78">
    <property type="entry name" value="PEPTIDOGLYCAN-N-ACETYLMURAMIC ACID DEACETYLASE PDAA"/>
    <property type="match status" value="1"/>
</dbReference>
<name>A0AAW3JW95_9FIRM</name>
<dbReference type="PANTHER" id="PTHR10587">
    <property type="entry name" value="GLYCOSYL TRANSFERASE-RELATED"/>
    <property type="match status" value="1"/>
</dbReference>
<dbReference type="RefSeq" id="WP_055942223.1">
    <property type="nucleotide sequence ID" value="NZ_DBGDCA010000019.1"/>
</dbReference>
<evidence type="ECO:0000313" key="3">
    <source>
        <dbReference type="EMBL" id="KQC86556.1"/>
    </source>
</evidence>
<feature type="chain" id="PRO_5043340971" description="NodB homology domain-containing protein" evidence="1">
    <location>
        <begin position="27"/>
        <end position="267"/>
    </location>
</feature>
<dbReference type="InterPro" id="IPR050248">
    <property type="entry name" value="Polysacc_deacetylase_ArnD"/>
</dbReference>
<gene>
    <name evidence="3" type="ORF">APZ18_05105</name>
</gene>
<dbReference type="GO" id="GO:0005975">
    <property type="term" value="P:carbohydrate metabolic process"/>
    <property type="evidence" value="ECO:0007669"/>
    <property type="project" value="InterPro"/>
</dbReference>
<dbReference type="Proteomes" id="UP000050833">
    <property type="component" value="Unassembled WGS sequence"/>
</dbReference>
<dbReference type="InterPro" id="IPR002509">
    <property type="entry name" value="NODB_dom"/>
</dbReference>
<feature type="domain" description="NodB homology" evidence="2">
    <location>
        <begin position="74"/>
        <end position="255"/>
    </location>
</feature>
<reference evidence="3 4" key="1">
    <citation type="submission" date="2015-10" db="EMBL/GenBank/DDBJ databases">
        <title>Butyribacter intestini gen. nov., sp. nov., a butyric acid-producing bacterium of the family Lachnospiraceae isolated from the human faeces.</title>
        <authorList>
            <person name="Zou Y."/>
            <person name="Xue W."/>
            <person name="Luo G."/>
            <person name="Lv M."/>
        </authorList>
    </citation>
    <scope>NUCLEOTIDE SEQUENCE [LARGE SCALE GENOMIC DNA]</scope>
    <source>
        <strain evidence="3 4">TF01-11</strain>
    </source>
</reference>